<dbReference type="Proteomes" id="UP000050417">
    <property type="component" value="Unassembled WGS sequence"/>
</dbReference>
<proteinExistence type="predicted"/>
<evidence type="ECO:0008006" key="3">
    <source>
        <dbReference type="Google" id="ProtNLM"/>
    </source>
</evidence>
<dbReference type="SUPFAM" id="SSF56300">
    <property type="entry name" value="Metallo-dependent phosphatases"/>
    <property type="match status" value="1"/>
</dbReference>
<dbReference type="PANTHER" id="PTHR43143:SF1">
    <property type="entry name" value="SERINE_THREONINE-PROTEIN PHOSPHATASE CPPED1"/>
    <property type="match status" value="1"/>
</dbReference>
<dbReference type="InterPro" id="IPR029052">
    <property type="entry name" value="Metallo-depent_PP-like"/>
</dbReference>
<evidence type="ECO:0000313" key="2">
    <source>
        <dbReference type="Proteomes" id="UP000050417"/>
    </source>
</evidence>
<dbReference type="STRING" id="1134406.ADN00_16535"/>
<comment type="caution">
    <text evidence="1">The sequence shown here is derived from an EMBL/GenBank/DDBJ whole genome shotgun (WGS) entry which is preliminary data.</text>
</comment>
<accession>A0A0P6XA95</accession>
<evidence type="ECO:0000313" key="1">
    <source>
        <dbReference type="EMBL" id="KPL72079.1"/>
    </source>
</evidence>
<dbReference type="Gene3D" id="3.60.21.10">
    <property type="match status" value="1"/>
</dbReference>
<sequence>MKNRSSRSLSHLACITLLLLMLAGSFLAGIVFQKSGGLSKLRLALAFTSASQPVAAPTEAPEPTQQPDQESIRQALTINPNRVSLNQVDLMSRPAGEYAFLAAGHVYGRPGEEHPHPASTFVEMVPTINAMDLDMLFLLGDTVPNPSMVYLEQLESSVLDRLEMPVYNAVGNHDVRDRAFYEQRYGPTYYTFQHGPAAFIILDTEIDPGKITESQKAFFEQAIEAALSDPQVKFFFVMMHKVLFIPAETITALFESGVAAAAPNAKENYGDPNFDSILNETLVPAARQKPVYLVAGDVGAWGGNFSPYYQKHPDVDLTMLAAGFGDTEQDAALWVRYNSEQVEIGFIHPNGQPVVDYSEKDLNYYLAKLPSP</sequence>
<protein>
    <recommendedName>
        <fullName evidence="3">Calcineurin-like phosphoesterase domain-containing protein</fullName>
    </recommendedName>
</protein>
<dbReference type="EMBL" id="LGCL01000040">
    <property type="protein sequence ID" value="KPL72079.1"/>
    <property type="molecule type" value="Genomic_DNA"/>
</dbReference>
<keyword evidence="2" id="KW-1185">Reference proteome</keyword>
<name>A0A0P6XA95_9CHLR</name>
<dbReference type="InterPro" id="IPR051918">
    <property type="entry name" value="STPP_CPPED1"/>
</dbReference>
<dbReference type="RefSeq" id="WP_075064148.1">
    <property type="nucleotide sequence ID" value="NZ_LGCL01000040.1"/>
</dbReference>
<gene>
    <name evidence="1" type="ORF">ADN00_16535</name>
</gene>
<reference evidence="1 2" key="1">
    <citation type="submission" date="2015-07" db="EMBL/GenBank/DDBJ databases">
        <title>Genome sequence of Ornatilinea apprima DSM 23815.</title>
        <authorList>
            <person name="Hemp J."/>
            <person name="Ward L.M."/>
            <person name="Pace L.A."/>
            <person name="Fischer W.W."/>
        </authorList>
    </citation>
    <scope>NUCLEOTIDE SEQUENCE [LARGE SCALE GENOMIC DNA]</scope>
    <source>
        <strain evidence="1 2">P3M-1</strain>
    </source>
</reference>
<dbReference type="OrthoDB" id="1776264at2"/>
<dbReference type="AlphaFoldDB" id="A0A0P6XA95"/>
<organism evidence="1 2">
    <name type="scientific">Ornatilinea apprima</name>
    <dbReference type="NCBI Taxonomy" id="1134406"/>
    <lineage>
        <taxon>Bacteria</taxon>
        <taxon>Bacillati</taxon>
        <taxon>Chloroflexota</taxon>
        <taxon>Anaerolineae</taxon>
        <taxon>Anaerolineales</taxon>
        <taxon>Anaerolineaceae</taxon>
        <taxon>Ornatilinea</taxon>
    </lineage>
</organism>
<dbReference type="PANTHER" id="PTHR43143">
    <property type="entry name" value="METALLOPHOSPHOESTERASE, CALCINEURIN SUPERFAMILY"/>
    <property type="match status" value="1"/>
</dbReference>